<sequence>MLDSDGSEEEEEEEGTTGGVLRTRLLSSTESTDSMLNTEESSEKVRSTPSGTEDDTGINIVIEKDETLIAKTTRSGDAIIYGIELKEKAYAMFETQSPLQQVELTTSEINSEQPNAPIEDLSQGEQTTVEKGEKEENAKNRSVKI</sequence>
<feature type="compositionally biased region" description="Polar residues" evidence="1">
    <location>
        <begin position="25"/>
        <end position="39"/>
    </location>
</feature>
<dbReference type="AlphaFoldDB" id="A0A1E7FTX7"/>
<dbReference type="Proteomes" id="UP000095751">
    <property type="component" value="Unassembled WGS sequence"/>
</dbReference>
<evidence type="ECO:0000256" key="1">
    <source>
        <dbReference type="SAM" id="MobiDB-lite"/>
    </source>
</evidence>
<organism evidence="2 3">
    <name type="scientific">Fragilariopsis cylindrus CCMP1102</name>
    <dbReference type="NCBI Taxonomy" id="635003"/>
    <lineage>
        <taxon>Eukaryota</taxon>
        <taxon>Sar</taxon>
        <taxon>Stramenopiles</taxon>
        <taxon>Ochrophyta</taxon>
        <taxon>Bacillariophyta</taxon>
        <taxon>Bacillariophyceae</taxon>
        <taxon>Bacillariophycidae</taxon>
        <taxon>Bacillariales</taxon>
        <taxon>Bacillariaceae</taxon>
        <taxon>Fragilariopsis</taxon>
    </lineage>
</organism>
<dbReference type="InParanoid" id="A0A1E7FTX7"/>
<keyword evidence="3" id="KW-1185">Reference proteome</keyword>
<protein>
    <submittedName>
        <fullName evidence="2">Uncharacterized protein</fullName>
    </submittedName>
</protein>
<accession>A0A1E7FTX7</accession>
<feature type="compositionally biased region" description="Acidic residues" evidence="1">
    <location>
        <begin position="1"/>
        <end position="15"/>
    </location>
</feature>
<dbReference type="EMBL" id="KV784354">
    <property type="protein sequence ID" value="OEU21609.1"/>
    <property type="molecule type" value="Genomic_DNA"/>
</dbReference>
<dbReference type="KEGG" id="fcy:FRACYDRAFT_235235"/>
<proteinExistence type="predicted"/>
<feature type="compositionally biased region" description="Basic and acidic residues" evidence="1">
    <location>
        <begin position="128"/>
        <end position="139"/>
    </location>
</feature>
<evidence type="ECO:0000313" key="3">
    <source>
        <dbReference type="Proteomes" id="UP000095751"/>
    </source>
</evidence>
<gene>
    <name evidence="2" type="ORF">FRACYDRAFT_235235</name>
</gene>
<feature type="region of interest" description="Disordered" evidence="1">
    <location>
        <begin position="106"/>
        <end position="145"/>
    </location>
</feature>
<name>A0A1E7FTX7_9STRA</name>
<evidence type="ECO:0000313" key="2">
    <source>
        <dbReference type="EMBL" id="OEU21609.1"/>
    </source>
</evidence>
<feature type="region of interest" description="Disordered" evidence="1">
    <location>
        <begin position="1"/>
        <end position="57"/>
    </location>
</feature>
<reference evidence="2 3" key="1">
    <citation type="submission" date="2016-09" db="EMBL/GenBank/DDBJ databases">
        <title>Extensive genetic diversity and differential bi-allelic expression allows diatom success in the polar Southern Ocean.</title>
        <authorList>
            <consortium name="DOE Joint Genome Institute"/>
            <person name="Mock T."/>
            <person name="Otillar R.P."/>
            <person name="Strauss J."/>
            <person name="Dupont C."/>
            <person name="Frickenhaus S."/>
            <person name="Maumus F."/>
            <person name="Mcmullan M."/>
            <person name="Sanges R."/>
            <person name="Schmutz J."/>
            <person name="Toseland A."/>
            <person name="Valas R."/>
            <person name="Veluchamy A."/>
            <person name="Ward B.J."/>
            <person name="Allen A."/>
            <person name="Barry K."/>
            <person name="Falciatore A."/>
            <person name="Ferrante M."/>
            <person name="Fortunato A.E."/>
            <person name="Gloeckner G."/>
            <person name="Gruber A."/>
            <person name="Hipkin R."/>
            <person name="Janech M."/>
            <person name="Kroth P."/>
            <person name="Leese F."/>
            <person name="Lindquist E."/>
            <person name="Lyon B.R."/>
            <person name="Martin J."/>
            <person name="Mayer C."/>
            <person name="Parker M."/>
            <person name="Quesneville H."/>
            <person name="Raymond J."/>
            <person name="Uhlig C."/>
            <person name="Valentin K.U."/>
            <person name="Worden A.Z."/>
            <person name="Armbrust E.V."/>
            <person name="Bowler C."/>
            <person name="Green B."/>
            <person name="Moulton V."/>
            <person name="Van Oosterhout C."/>
            <person name="Grigoriev I."/>
        </authorList>
    </citation>
    <scope>NUCLEOTIDE SEQUENCE [LARGE SCALE GENOMIC DNA]</scope>
    <source>
        <strain evidence="2 3">CCMP1102</strain>
    </source>
</reference>